<proteinExistence type="predicted"/>
<gene>
    <name evidence="2" type="ORF">DIABBA_LOCUS12974</name>
</gene>
<protein>
    <submittedName>
        <fullName evidence="2">Uncharacterized protein</fullName>
    </submittedName>
</protein>
<accession>A0A9N9TF59</accession>
<name>A0A9N9TF59_DIABA</name>
<evidence type="ECO:0000313" key="2">
    <source>
        <dbReference type="EMBL" id="CAG9840325.1"/>
    </source>
</evidence>
<dbReference type="AlphaFoldDB" id="A0A9N9TF59"/>
<feature type="region of interest" description="Disordered" evidence="1">
    <location>
        <begin position="1"/>
        <end position="20"/>
    </location>
</feature>
<organism evidence="2 3">
    <name type="scientific">Diabrotica balteata</name>
    <name type="common">Banded cucumber beetle</name>
    <dbReference type="NCBI Taxonomy" id="107213"/>
    <lineage>
        <taxon>Eukaryota</taxon>
        <taxon>Metazoa</taxon>
        <taxon>Ecdysozoa</taxon>
        <taxon>Arthropoda</taxon>
        <taxon>Hexapoda</taxon>
        <taxon>Insecta</taxon>
        <taxon>Pterygota</taxon>
        <taxon>Neoptera</taxon>
        <taxon>Endopterygota</taxon>
        <taxon>Coleoptera</taxon>
        <taxon>Polyphaga</taxon>
        <taxon>Cucujiformia</taxon>
        <taxon>Chrysomeloidea</taxon>
        <taxon>Chrysomelidae</taxon>
        <taxon>Galerucinae</taxon>
        <taxon>Diabroticina</taxon>
        <taxon>Diabroticites</taxon>
        <taxon>Diabrotica</taxon>
    </lineage>
</organism>
<evidence type="ECO:0000313" key="3">
    <source>
        <dbReference type="Proteomes" id="UP001153709"/>
    </source>
</evidence>
<dbReference type="EMBL" id="OU898284">
    <property type="protein sequence ID" value="CAG9840325.1"/>
    <property type="molecule type" value="Genomic_DNA"/>
</dbReference>
<reference evidence="2" key="1">
    <citation type="submission" date="2022-01" db="EMBL/GenBank/DDBJ databases">
        <authorList>
            <person name="King R."/>
        </authorList>
    </citation>
    <scope>NUCLEOTIDE SEQUENCE</scope>
</reference>
<dbReference type="Proteomes" id="UP001153709">
    <property type="component" value="Chromosome 9"/>
</dbReference>
<sequence>MVSTGMSLDSDSRNGPYRLGRWTSTDGSVLSYGQVYIYDVEIAAQFRKAQPSNQGCDPVLMKNLTRELQAVNRYMSDCKTLNEMIASDSSNGQNLLMNIVEQRGNAVQRVEETAGDVAAVFQAIDDEPPGNQQIQIYPRDAESIICKM</sequence>
<evidence type="ECO:0000256" key="1">
    <source>
        <dbReference type="SAM" id="MobiDB-lite"/>
    </source>
</evidence>
<keyword evidence="3" id="KW-1185">Reference proteome</keyword>